<dbReference type="Pfam" id="PF07292">
    <property type="entry name" value="NID"/>
    <property type="match status" value="2"/>
</dbReference>
<reference evidence="9 10" key="1">
    <citation type="submission" date="2024-08" db="EMBL/GenBank/DDBJ databases">
        <title>The draft genome of Apodemus speciosus.</title>
        <authorList>
            <person name="Nabeshima K."/>
            <person name="Suzuki S."/>
            <person name="Onuma M."/>
        </authorList>
    </citation>
    <scope>NUCLEOTIDE SEQUENCE [LARGE SCALE GENOMIC DNA]</scope>
    <source>
        <strain evidence="9">IB14-021</strain>
    </source>
</reference>
<evidence type="ECO:0000256" key="7">
    <source>
        <dbReference type="ARBA" id="ARBA00045465"/>
    </source>
</evidence>
<evidence type="ECO:0000256" key="5">
    <source>
        <dbReference type="ARBA" id="ARBA00035224"/>
    </source>
</evidence>
<dbReference type="InterPro" id="IPR005824">
    <property type="entry name" value="KOW"/>
</dbReference>
<proteinExistence type="inferred from homology"/>
<dbReference type="Pfam" id="PF00467">
    <property type="entry name" value="KOW"/>
    <property type="match status" value="1"/>
</dbReference>
<accession>A0ABQ0FCA7</accession>
<comment type="caution">
    <text evidence="9">The sequence shown here is derived from an EMBL/GenBank/DDBJ whole genome shotgun (WGS) entry which is preliminary data.</text>
</comment>
<keyword evidence="4" id="KW-0687">Ribonucleoprotein</keyword>
<dbReference type="SUPFAM" id="SSF50104">
    <property type="entry name" value="Translation proteins SH3-like domain"/>
    <property type="match status" value="1"/>
</dbReference>
<dbReference type="InterPro" id="IPR009909">
    <property type="entry name" value="Nmi/IFP35_dom"/>
</dbReference>
<comment type="subcellular location">
    <subcellularLocation>
        <location evidence="1">Rough endoplasmic reticulum</location>
    </subcellularLocation>
</comment>
<dbReference type="InterPro" id="IPR012677">
    <property type="entry name" value="Nucleotide-bd_a/b_plait_sf"/>
</dbReference>
<evidence type="ECO:0000256" key="6">
    <source>
        <dbReference type="ARBA" id="ARBA00035329"/>
    </source>
</evidence>
<protein>
    <recommendedName>
        <fullName evidence="5">Large ribosomal subunit protein eL27</fullName>
    </recommendedName>
    <alternativeName>
        <fullName evidence="6">60S ribosomal protein L27</fullName>
    </alternativeName>
</protein>
<gene>
    <name evidence="9" type="ORF">APTSU1_001210800</name>
</gene>
<keyword evidence="10" id="KW-1185">Reference proteome</keyword>
<name>A0ABQ0FCA7_APOSI</name>
<keyword evidence="3" id="KW-0689">Ribosomal protein</keyword>
<dbReference type="EMBL" id="BAAFST010000011">
    <property type="protein sequence ID" value="GAB1296873.1"/>
    <property type="molecule type" value="Genomic_DNA"/>
</dbReference>
<dbReference type="CDD" id="cd06090">
    <property type="entry name" value="KOW_RPL27"/>
    <property type="match status" value="1"/>
</dbReference>
<dbReference type="Proteomes" id="UP001623349">
    <property type="component" value="Unassembled WGS sequence"/>
</dbReference>
<dbReference type="Gene3D" id="2.30.30.770">
    <property type="match status" value="1"/>
</dbReference>
<organism evidence="9 10">
    <name type="scientific">Apodemus speciosus</name>
    <name type="common">Large Japanese field mouse</name>
    <dbReference type="NCBI Taxonomy" id="105296"/>
    <lineage>
        <taxon>Eukaryota</taxon>
        <taxon>Metazoa</taxon>
        <taxon>Chordata</taxon>
        <taxon>Craniata</taxon>
        <taxon>Vertebrata</taxon>
        <taxon>Euteleostomi</taxon>
        <taxon>Mammalia</taxon>
        <taxon>Eutheria</taxon>
        <taxon>Euarchontoglires</taxon>
        <taxon>Glires</taxon>
        <taxon>Rodentia</taxon>
        <taxon>Myomorpha</taxon>
        <taxon>Muroidea</taxon>
        <taxon>Muridae</taxon>
        <taxon>Murinae</taxon>
        <taxon>Apodemus</taxon>
    </lineage>
</organism>
<evidence type="ECO:0000259" key="8">
    <source>
        <dbReference type="SMART" id="SM00739"/>
    </source>
</evidence>
<feature type="domain" description="KOW" evidence="8">
    <location>
        <begin position="4"/>
        <end position="31"/>
    </location>
</feature>
<dbReference type="InterPro" id="IPR008991">
    <property type="entry name" value="Translation_prot_SH3-like_sf"/>
</dbReference>
<evidence type="ECO:0000256" key="1">
    <source>
        <dbReference type="ARBA" id="ARBA00004427"/>
    </source>
</evidence>
<evidence type="ECO:0000256" key="3">
    <source>
        <dbReference type="ARBA" id="ARBA00022980"/>
    </source>
</evidence>
<dbReference type="Pfam" id="PF01777">
    <property type="entry name" value="Ribosomal_L27e"/>
    <property type="match status" value="1"/>
</dbReference>
<dbReference type="SMART" id="SM00739">
    <property type="entry name" value="KOW"/>
    <property type="match status" value="1"/>
</dbReference>
<evidence type="ECO:0000256" key="2">
    <source>
        <dbReference type="ARBA" id="ARBA00009124"/>
    </source>
</evidence>
<evidence type="ECO:0000313" key="9">
    <source>
        <dbReference type="EMBL" id="GAB1296873.1"/>
    </source>
</evidence>
<comment type="function">
    <text evidence="7">Component of the large ribosomal subunit. Required for proper rRNA processing and maturation of 28S and 5.8S rRNAs.</text>
</comment>
<comment type="similarity">
    <text evidence="2">Belongs to the eukaryotic ribosomal protein eL27 family.</text>
</comment>
<dbReference type="InterPro" id="IPR041991">
    <property type="entry name" value="Ribosomal_eL27_KOW"/>
</dbReference>
<dbReference type="Gene3D" id="3.30.70.330">
    <property type="match status" value="1"/>
</dbReference>
<dbReference type="InterPro" id="IPR038655">
    <property type="entry name" value="Ribosomal_eL27_sf"/>
</dbReference>
<sequence length="412" mass="46566">MGKFMKPGKVVLVLAGRYSGRKAVIVKNIDDGTSDRPYSHALVAGIDRYPRKVTAAMGKKKIAKRSKIKSFVKVYNYNHLMPTRYSVDIPLDKTVVNKDVFRDPALKRKARREAKVKFEEHTRQGRTNGFSRSFAFRTLHFDSVLKPQLLSARQESHVSDPANLVEGPRFNPQNDKKLAKRVLYSLQEEQARLKMRLQELQQLKRDRTGSPRDKAMVDRLLQQKEHNVDIEDCRLRVQIQPLELPVVTNIQVSSQPDSHRVLVSGFPAGLRLSEEELLDKLEIFFGKSKNGGGDVETREMLQGTVMLGFAEEEVAQHLCQIGQFRVPLGRQQVLLRVSPYVSGEIQKAEIKFQQASHSVLVTNIPDVLDAQELHDILEIHFQKPTRGGGEVEALTFVPPGQQGLAVFTSESS</sequence>
<dbReference type="PANTHER" id="PTHR10497">
    <property type="entry name" value="60S RIBOSOMAL PROTEIN L27"/>
    <property type="match status" value="1"/>
</dbReference>
<evidence type="ECO:0000256" key="4">
    <source>
        <dbReference type="ARBA" id="ARBA00023274"/>
    </source>
</evidence>
<dbReference type="InterPro" id="IPR001141">
    <property type="entry name" value="Ribosomal_eL27"/>
</dbReference>
<evidence type="ECO:0000313" key="10">
    <source>
        <dbReference type="Proteomes" id="UP001623349"/>
    </source>
</evidence>